<keyword evidence="5" id="KW-0552">Olfaction</keyword>
<feature type="transmembrane region" description="Helical" evidence="10">
    <location>
        <begin position="36"/>
        <end position="57"/>
    </location>
</feature>
<keyword evidence="6 10" id="KW-1133">Transmembrane helix</keyword>
<proteinExistence type="predicted"/>
<evidence type="ECO:0000256" key="10">
    <source>
        <dbReference type="SAM" id="Phobius"/>
    </source>
</evidence>
<comment type="subcellular location">
    <subcellularLocation>
        <location evidence="1">Cell membrane</location>
        <topology evidence="1">Multi-pass membrane protein</topology>
    </subcellularLocation>
</comment>
<dbReference type="PANTHER" id="PTHR21137:SF35">
    <property type="entry name" value="ODORANT RECEPTOR 19A-RELATED"/>
    <property type="match status" value="1"/>
</dbReference>
<evidence type="ECO:0000256" key="3">
    <source>
        <dbReference type="ARBA" id="ARBA00022606"/>
    </source>
</evidence>
<evidence type="ECO:0000256" key="5">
    <source>
        <dbReference type="ARBA" id="ARBA00022725"/>
    </source>
</evidence>
<protein>
    <submittedName>
        <fullName evidence="11">Uncharacterized protein</fullName>
    </submittedName>
</protein>
<dbReference type="InterPro" id="IPR004117">
    <property type="entry name" value="7tm6_olfct_rcpt"/>
</dbReference>
<keyword evidence="4 10" id="KW-0812">Transmembrane</keyword>
<name>A0A139WDK9_TRICA</name>
<evidence type="ECO:0000256" key="8">
    <source>
        <dbReference type="ARBA" id="ARBA00023170"/>
    </source>
</evidence>
<reference evidence="11 12" key="2">
    <citation type="journal article" date="2010" name="Nucleic Acids Res.">
        <title>BeetleBase in 2010: revisions to provide comprehensive genomic information for Tribolium castaneum.</title>
        <authorList>
            <person name="Kim H.S."/>
            <person name="Murphy T."/>
            <person name="Xia J."/>
            <person name="Caragea D."/>
            <person name="Park Y."/>
            <person name="Beeman R.W."/>
            <person name="Lorenzen M.D."/>
            <person name="Butcher S."/>
            <person name="Manak J.R."/>
            <person name="Brown S.J."/>
        </authorList>
    </citation>
    <scope>GENOME REANNOTATION</scope>
    <source>
        <strain evidence="11 12">Georgia GA2</strain>
    </source>
</reference>
<dbReference type="GO" id="GO:0005886">
    <property type="term" value="C:plasma membrane"/>
    <property type="evidence" value="ECO:0007669"/>
    <property type="project" value="UniProtKB-SubCell"/>
</dbReference>
<evidence type="ECO:0000256" key="7">
    <source>
        <dbReference type="ARBA" id="ARBA00023136"/>
    </source>
</evidence>
<keyword evidence="12" id="KW-1185">Reference proteome</keyword>
<dbReference type="GO" id="GO:0004984">
    <property type="term" value="F:olfactory receptor activity"/>
    <property type="evidence" value="ECO:0007669"/>
    <property type="project" value="InterPro"/>
</dbReference>
<evidence type="ECO:0000256" key="4">
    <source>
        <dbReference type="ARBA" id="ARBA00022692"/>
    </source>
</evidence>
<evidence type="ECO:0000256" key="6">
    <source>
        <dbReference type="ARBA" id="ARBA00022989"/>
    </source>
</evidence>
<dbReference type="Proteomes" id="UP000007266">
    <property type="component" value="Linkage group 8"/>
</dbReference>
<dbReference type="AlphaFoldDB" id="A0A139WDK9"/>
<keyword evidence="2" id="KW-1003">Cell membrane</keyword>
<dbReference type="GO" id="GO:0007165">
    <property type="term" value="P:signal transduction"/>
    <property type="evidence" value="ECO:0007669"/>
    <property type="project" value="UniProtKB-KW"/>
</dbReference>
<dbReference type="PANTHER" id="PTHR21137">
    <property type="entry name" value="ODORANT RECEPTOR"/>
    <property type="match status" value="1"/>
</dbReference>
<keyword evidence="8" id="KW-0675">Receptor</keyword>
<dbReference type="EMBL" id="KQ971357">
    <property type="protein sequence ID" value="KYB26039.1"/>
    <property type="molecule type" value="Genomic_DNA"/>
</dbReference>
<reference evidence="11 12" key="1">
    <citation type="journal article" date="2008" name="Nature">
        <title>The genome of the model beetle and pest Tribolium castaneum.</title>
        <authorList>
            <consortium name="Tribolium Genome Sequencing Consortium"/>
            <person name="Richards S."/>
            <person name="Gibbs R.A."/>
            <person name="Weinstock G.M."/>
            <person name="Brown S.J."/>
            <person name="Denell R."/>
            <person name="Beeman R.W."/>
            <person name="Gibbs R."/>
            <person name="Beeman R.W."/>
            <person name="Brown S.J."/>
            <person name="Bucher G."/>
            <person name="Friedrich M."/>
            <person name="Grimmelikhuijzen C.J."/>
            <person name="Klingler M."/>
            <person name="Lorenzen M."/>
            <person name="Richards S."/>
            <person name="Roth S."/>
            <person name="Schroder R."/>
            <person name="Tautz D."/>
            <person name="Zdobnov E.M."/>
            <person name="Muzny D."/>
            <person name="Gibbs R.A."/>
            <person name="Weinstock G.M."/>
            <person name="Attaway T."/>
            <person name="Bell S."/>
            <person name="Buhay C.J."/>
            <person name="Chandrabose M.N."/>
            <person name="Chavez D."/>
            <person name="Clerk-Blankenburg K.P."/>
            <person name="Cree A."/>
            <person name="Dao M."/>
            <person name="Davis C."/>
            <person name="Chacko J."/>
            <person name="Dinh H."/>
            <person name="Dugan-Rocha S."/>
            <person name="Fowler G."/>
            <person name="Garner T.T."/>
            <person name="Garnes J."/>
            <person name="Gnirke A."/>
            <person name="Hawes A."/>
            <person name="Hernandez J."/>
            <person name="Hines S."/>
            <person name="Holder M."/>
            <person name="Hume J."/>
            <person name="Jhangiani S.N."/>
            <person name="Joshi V."/>
            <person name="Khan Z.M."/>
            <person name="Jackson L."/>
            <person name="Kovar C."/>
            <person name="Kowis A."/>
            <person name="Lee S."/>
            <person name="Lewis L.R."/>
            <person name="Margolis J."/>
            <person name="Morgan M."/>
            <person name="Nazareth L.V."/>
            <person name="Nguyen N."/>
            <person name="Okwuonu G."/>
            <person name="Parker D."/>
            <person name="Richards S."/>
            <person name="Ruiz S.J."/>
            <person name="Santibanez J."/>
            <person name="Savard J."/>
            <person name="Scherer S.E."/>
            <person name="Schneider B."/>
            <person name="Sodergren E."/>
            <person name="Tautz D."/>
            <person name="Vattahil S."/>
            <person name="Villasana D."/>
            <person name="White C.S."/>
            <person name="Wright R."/>
            <person name="Park Y."/>
            <person name="Beeman R.W."/>
            <person name="Lord J."/>
            <person name="Oppert B."/>
            <person name="Lorenzen M."/>
            <person name="Brown S."/>
            <person name="Wang L."/>
            <person name="Savard J."/>
            <person name="Tautz D."/>
            <person name="Richards S."/>
            <person name="Weinstock G."/>
            <person name="Gibbs R.A."/>
            <person name="Liu Y."/>
            <person name="Worley K."/>
            <person name="Weinstock G."/>
            <person name="Elsik C.G."/>
            <person name="Reese J.T."/>
            <person name="Elhaik E."/>
            <person name="Landan G."/>
            <person name="Graur D."/>
            <person name="Arensburger P."/>
            <person name="Atkinson P."/>
            <person name="Beeman R.W."/>
            <person name="Beidler J."/>
            <person name="Brown S.J."/>
            <person name="Demuth J.P."/>
            <person name="Drury D.W."/>
            <person name="Du Y.Z."/>
            <person name="Fujiwara H."/>
            <person name="Lorenzen M."/>
            <person name="Maselli V."/>
            <person name="Osanai M."/>
            <person name="Park Y."/>
            <person name="Robertson H.M."/>
            <person name="Tu Z."/>
            <person name="Wang J.J."/>
            <person name="Wang S."/>
            <person name="Richards S."/>
            <person name="Song H."/>
            <person name="Zhang L."/>
            <person name="Sodergren E."/>
            <person name="Werner D."/>
            <person name="Stanke M."/>
            <person name="Morgenstern B."/>
            <person name="Solovyev V."/>
            <person name="Kosarev P."/>
            <person name="Brown G."/>
            <person name="Chen H.C."/>
            <person name="Ermolaeva O."/>
            <person name="Hlavina W."/>
            <person name="Kapustin Y."/>
            <person name="Kiryutin B."/>
            <person name="Kitts P."/>
            <person name="Maglott D."/>
            <person name="Pruitt K."/>
            <person name="Sapojnikov V."/>
            <person name="Souvorov A."/>
            <person name="Mackey A.J."/>
            <person name="Waterhouse R.M."/>
            <person name="Wyder S."/>
            <person name="Zdobnov E.M."/>
            <person name="Zdobnov E.M."/>
            <person name="Wyder S."/>
            <person name="Kriventseva E.V."/>
            <person name="Kadowaki T."/>
            <person name="Bork P."/>
            <person name="Aranda M."/>
            <person name="Bao R."/>
            <person name="Beermann A."/>
            <person name="Berns N."/>
            <person name="Bolognesi R."/>
            <person name="Bonneton F."/>
            <person name="Bopp D."/>
            <person name="Brown S.J."/>
            <person name="Bucher G."/>
            <person name="Butts T."/>
            <person name="Chaumot A."/>
            <person name="Denell R.E."/>
            <person name="Ferrier D.E."/>
            <person name="Friedrich M."/>
            <person name="Gordon C.M."/>
            <person name="Jindra M."/>
            <person name="Klingler M."/>
            <person name="Lan Q."/>
            <person name="Lattorff H.M."/>
            <person name="Laudet V."/>
            <person name="von Levetsow C."/>
            <person name="Liu Z."/>
            <person name="Lutz R."/>
            <person name="Lynch J.A."/>
            <person name="da Fonseca R.N."/>
            <person name="Posnien N."/>
            <person name="Reuter R."/>
            <person name="Roth S."/>
            <person name="Savard J."/>
            <person name="Schinko J.B."/>
            <person name="Schmitt C."/>
            <person name="Schoppmeier M."/>
            <person name="Schroder R."/>
            <person name="Shippy T.D."/>
            <person name="Simonnet F."/>
            <person name="Marques-Souza H."/>
            <person name="Tautz D."/>
            <person name="Tomoyasu Y."/>
            <person name="Trauner J."/>
            <person name="Van der Zee M."/>
            <person name="Vervoort M."/>
            <person name="Wittkopp N."/>
            <person name="Wimmer E.A."/>
            <person name="Yang X."/>
            <person name="Jones A.K."/>
            <person name="Sattelle D.B."/>
            <person name="Ebert P.R."/>
            <person name="Nelson D."/>
            <person name="Scott J.G."/>
            <person name="Beeman R.W."/>
            <person name="Muthukrishnan S."/>
            <person name="Kramer K.J."/>
            <person name="Arakane Y."/>
            <person name="Beeman R.W."/>
            <person name="Zhu Q."/>
            <person name="Hogenkamp D."/>
            <person name="Dixit R."/>
            <person name="Oppert B."/>
            <person name="Jiang H."/>
            <person name="Zou Z."/>
            <person name="Marshall J."/>
            <person name="Elpidina E."/>
            <person name="Vinokurov K."/>
            <person name="Oppert C."/>
            <person name="Zou Z."/>
            <person name="Evans J."/>
            <person name="Lu Z."/>
            <person name="Zhao P."/>
            <person name="Sumathipala N."/>
            <person name="Altincicek B."/>
            <person name="Vilcinskas A."/>
            <person name="Williams M."/>
            <person name="Hultmark D."/>
            <person name="Hetru C."/>
            <person name="Jiang H."/>
            <person name="Grimmelikhuijzen C.J."/>
            <person name="Hauser F."/>
            <person name="Cazzamali G."/>
            <person name="Williamson M."/>
            <person name="Park Y."/>
            <person name="Li B."/>
            <person name="Tanaka Y."/>
            <person name="Predel R."/>
            <person name="Neupert S."/>
            <person name="Schachtner J."/>
            <person name="Verleyen P."/>
            <person name="Raible F."/>
            <person name="Bork P."/>
            <person name="Friedrich M."/>
            <person name="Walden K.K."/>
            <person name="Robertson H.M."/>
            <person name="Angeli S."/>
            <person name="Foret S."/>
            <person name="Bucher G."/>
            <person name="Schuetz S."/>
            <person name="Maleszka R."/>
            <person name="Wimmer E.A."/>
            <person name="Beeman R.W."/>
            <person name="Lorenzen M."/>
            <person name="Tomoyasu Y."/>
            <person name="Miller S.C."/>
            <person name="Grossmann D."/>
            <person name="Bucher G."/>
        </authorList>
    </citation>
    <scope>NUCLEOTIDE SEQUENCE [LARGE SCALE GENOMIC DNA]</scope>
    <source>
        <strain evidence="11 12">Georgia GA2</strain>
    </source>
</reference>
<keyword evidence="3" id="KW-0716">Sensory transduction</keyword>
<feature type="transmembrane region" description="Helical" evidence="10">
    <location>
        <begin position="7"/>
        <end position="30"/>
    </location>
</feature>
<evidence type="ECO:0000256" key="1">
    <source>
        <dbReference type="ARBA" id="ARBA00004651"/>
    </source>
</evidence>
<gene>
    <name evidence="11" type="primary">AUGUSTUS-3.0.2_33494</name>
    <name evidence="11" type="ORF">TcasGA2_TC033494</name>
</gene>
<evidence type="ECO:0000313" key="11">
    <source>
        <dbReference type="EMBL" id="KYB26039.1"/>
    </source>
</evidence>
<evidence type="ECO:0000256" key="9">
    <source>
        <dbReference type="ARBA" id="ARBA00023224"/>
    </source>
</evidence>
<evidence type="ECO:0000256" key="2">
    <source>
        <dbReference type="ARBA" id="ARBA00022475"/>
    </source>
</evidence>
<evidence type="ECO:0000313" key="12">
    <source>
        <dbReference type="Proteomes" id="UP000007266"/>
    </source>
</evidence>
<feature type="transmembrane region" description="Helical" evidence="10">
    <location>
        <begin position="121"/>
        <end position="145"/>
    </location>
</feature>
<sequence length="212" mass="24571">MVRDTGIFVLFLSISGAMLGVSLMMFFYVIEDTPTFVNVRLCALIFAATITGMLYVIQGQNTEDISEECFQTLTEMGWYYWNEENKRIYQLLFINSCEPFSIRFSENMAVNYKLGIELAKAVYSMMSFMTGAMLGISLMMLFYVVEDTPTFVNVRLCGLIFAATITGMLYVIQGQNIEDISVELFETVTQMDWHYWNEENKRIYQIMFLNTF</sequence>
<dbReference type="InParanoid" id="A0A139WDK9"/>
<feature type="transmembrane region" description="Helical" evidence="10">
    <location>
        <begin position="151"/>
        <end position="172"/>
    </location>
</feature>
<keyword evidence="9" id="KW-0807">Transducer</keyword>
<accession>A0A139WDK9</accession>
<dbReference type="GO" id="GO:0005549">
    <property type="term" value="F:odorant binding"/>
    <property type="evidence" value="ECO:0007669"/>
    <property type="project" value="InterPro"/>
</dbReference>
<organism evidence="11 12">
    <name type="scientific">Tribolium castaneum</name>
    <name type="common">Red flour beetle</name>
    <dbReference type="NCBI Taxonomy" id="7070"/>
    <lineage>
        <taxon>Eukaryota</taxon>
        <taxon>Metazoa</taxon>
        <taxon>Ecdysozoa</taxon>
        <taxon>Arthropoda</taxon>
        <taxon>Hexapoda</taxon>
        <taxon>Insecta</taxon>
        <taxon>Pterygota</taxon>
        <taxon>Neoptera</taxon>
        <taxon>Endopterygota</taxon>
        <taxon>Coleoptera</taxon>
        <taxon>Polyphaga</taxon>
        <taxon>Cucujiformia</taxon>
        <taxon>Tenebrionidae</taxon>
        <taxon>Tenebrionidae incertae sedis</taxon>
        <taxon>Tribolium</taxon>
    </lineage>
</organism>
<keyword evidence="7 10" id="KW-0472">Membrane</keyword>